<dbReference type="PRINTS" id="PR00702">
    <property type="entry name" value="ACRIFLAVINRP"/>
</dbReference>
<comment type="similarity">
    <text evidence="2">Belongs to the resistance-nodulation-cell division (RND) (TC 2.A.6) family.</text>
</comment>
<name>A0A2T5YPU6_9BACT</name>
<keyword evidence="4" id="KW-1003">Cell membrane</keyword>
<dbReference type="RefSeq" id="WP_108210719.1">
    <property type="nucleotide sequence ID" value="NZ_QBKI01000002.1"/>
</dbReference>
<dbReference type="Gene3D" id="3.30.70.1440">
    <property type="entry name" value="Multidrug efflux transporter AcrB pore domain"/>
    <property type="match status" value="1"/>
</dbReference>
<dbReference type="GO" id="GO:0008324">
    <property type="term" value="F:monoatomic cation transmembrane transporter activity"/>
    <property type="evidence" value="ECO:0007669"/>
    <property type="project" value="InterPro"/>
</dbReference>
<feature type="transmembrane region" description="Helical" evidence="8">
    <location>
        <begin position="478"/>
        <end position="501"/>
    </location>
</feature>
<dbReference type="Gene3D" id="3.30.70.1320">
    <property type="entry name" value="Multidrug efflux transporter AcrB pore domain like"/>
    <property type="match status" value="1"/>
</dbReference>
<feature type="transmembrane region" description="Helical" evidence="8">
    <location>
        <begin position="388"/>
        <end position="413"/>
    </location>
</feature>
<feature type="transmembrane region" description="Helical" evidence="8">
    <location>
        <begin position="920"/>
        <end position="944"/>
    </location>
</feature>
<evidence type="ECO:0000256" key="5">
    <source>
        <dbReference type="ARBA" id="ARBA00022692"/>
    </source>
</evidence>
<evidence type="ECO:0000256" key="6">
    <source>
        <dbReference type="ARBA" id="ARBA00022989"/>
    </source>
</evidence>
<dbReference type="SUPFAM" id="SSF82866">
    <property type="entry name" value="Multidrug efflux transporter AcrB transmembrane domain"/>
    <property type="match status" value="2"/>
</dbReference>
<evidence type="ECO:0000256" key="1">
    <source>
        <dbReference type="ARBA" id="ARBA00004651"/>
    </source>
</evidence>
<feature type="transmembrane region" description="Helical" evidence="8">
    <location>
        <begin position="965"/>
        <end position="984"/>
    </location>
</feature>
<dbReference type="Pfam" id="PF00873">
    <property type="entry name" value="ACR_tran"/>
    <property type="match status" value="1"/>
</dbReference>
<accession>A0A2T5YPU6</accession>
<dbReference type="Gene3D" id="3.30.2090.10">
    <property type="entry name" value="Multidrug efflux transporter AcrB TolC docking domain, DN and DC subdomains"/>
    <property type="match status" value="2"/>
</dbReference>
<evidence type="ECO:0000256" key="8">
    <source>
        <dbReference type="SAM" id="Phobius"/>
    </source>
</evidence>
<dbReference type="OrthoDB" id="636130at2"/>
<evidence type="ECO:0000256" key="7">
    <source>
        <dbReference type="ARBA" id="ARBA00023136"/>
    </source>
</evidence>
<evidence type="ECO:0000313" key="9">
    <source>
        <dbReference type="EMBL" id="PTX21334.1"/>
    </source>
</evidence>
<dbReference type="GO" id="GO:0042910">
    <property type="term" value="F:xenobiotic transmembrane transporter activity"/>
    <property type="evidence" value="ECO:0007669"/>
    <property type="project" value="TreeGrafter"/>
</dbReference>
<dbReference type="PANTHER" id="PTHR32063">
    <property type="match status" value="1"/>
</dbReference>
<dbReference type="PANTHER" id="PTHR32063:SF12">
    <property type="entry name" value="CATION EFFLUX SYSTEM PROTEIN"/>
    <property type="match status" value="1"/>
</dbReference>
<keyword evidence="3" id="KW-0813">Transport</keyword>
<sequence>MQKFIQGIVAFSLKNSIIVFFLTGLLLVAGVISYINTPIEAFPDVTNTRARIITQWPGRSAEEVEKFITLPLMKEMNTIPKKSEVRSISLFGLSVVTVIFEDDVEDFYAQQYAANRLQGVDLPDGADAGIEPPYGATGEIFRYVLKSKRPIKELTAIHDWVIERELVAVPGVADVVSFGGEEKIYEIRINPTKLANYDLSPLEVYEAVSKSNINVGGDVIERGSQAYVVRGVGLLESIADIENILIEVRGTTPILVKHVAEVEVSAKPRLGIVGLQDEDDLVQGIVIMLRGENPGDVIARLKDKIADLNDRILPKDVQIEPFIDRTDLVDATVSTVSKNLVEGIFLVSVIVFIFLFNWRTTVIVASVIPLSFLFAIVMLRIQGLPANLISLGAIDFGLLLEGTLVIVETVFVAMERRAHQLGMERFNRMSKSGLIKKSAGSVATYIVFAQIILIVALLPIFSFQKVEGKMFSPLAFTLGYALLGSLLLSITYVPALCKVMLKKDIKEKENFISRFFRKNLFNLFLWSFRRKKAVVAGFVGILAVCATSFLFYGSEFIPKLNEGALYVRATLPNSVNIEESQRLAKEMKARLREFEEVKFVLNQVGRPNDGTDPTGFFNIEFHIQLYPEKEWTREIKKDALIDEMRQALQAYPGIVLGFSQPIQDNVEEYVAGVKSSLVVKIFGDDLFELEGYAEQVANSLRDVKGIEDLNIYRNIGLPELRVQLHDHKLARYGVDISDAQAVVEMAIGGRAATKFYENERMFDVRLRFAKEYRDDDQKIGNILIPTKDNRKIPLKEIATIQYLTGPAFIYREGSSRYIAVGFSIEGRDLGSTIAEAKAKVASEVQLPAVNKMVWAGEFESKERASKQLAVIVPAVLLLILFLLYFNFGTVKDTLIAASTIPYAFIGGFISLWVTQTIFGISAGIGFIILFGVNTINSIILIAVMKENMRRMPLKEAISNGVYARIRPIVMIALMGSMGLLPAALSTGMGSEIQKPLAIMIVGGLLICMILSLTVLPQVFYFAYRKTGHAKQRQVR</sequence>
<feature type="transmembrane region" description="Helical" evidence="8">
    <location>
        <begin position="894"/>
        <end position="914"/>
    </location>
</feature>
<dbReference type="NCBIfam" id="TIGR00914">
    <property type="entry name" value="2A0601"/>
    <property type="match status" value="1"/>
</dbReference>
<keyword evidence="5 8" id="KW-0812">Transmembrane</keyword>
<proteinExistence type="inferred from homology"/>
<keyword evidence="6 8" id="KW-1133">Transmembrane helix</keyword>
<dbReference type="GO" id="GO:0005886">
    <property type="term" value="C:plasma membrane"/>
    <property type="evidence" value="ECO:0007669"/>
    <property type="project" value="UniProtKB-SubCell"/>
</dbReference>
<dbReference type="EMBL" id="QBKI01000002">
    <property type="protein sequence ID" value="PTX21334.1"/>
    <property type="molecule type" value="Genomic_DNA"/>
</dbReference>
<feature type="transmembrane region" description="Helical" evidence="8">
    <location>
        <begin position="12"/>
        <end position="35"/>
    </location>
</feature>
<gene>
    <name evidence="9" type="ORF">C8N40_102310</name>
</gene>
<feature type="transmembrane region" description="Helical" evidence="8">
    <location>
        <begin position="996"/>
        <end position="1023"/>
    </location>
</feature>
<dbReference type="SUPFAM" id="SSF82714">
    <property type="entry name" value="Multidrug efflux transporter AcrB TolC docking domain, DN and DC subdomains"/>
    <property type="match status" value="2"/>
</dbReference>
<comment type="subcellular location">
    <subcellularLocation>
        <location evidence="1">Cell membrane</location>
        <topology evidence="1">Multi-pass membrane protein</topology>
    </subcellularLocation>
</comment>
<feature type="transmembrane region" description="Helical" evidence="8">
    <location>
        <begin position="363"/>
        <end position="382"/>
    </location>
</feature>
<keyword evidence="10" id="KW-1185">Reference proteome</keyword>
<dbReference type="InterPro" id="IPR027463">
    <property type="entry name" value="AcrB_DN_DC_subdom"/>
</dbReference>
<dbReference type="InterPro" id="IPR001036">
    <property type="entry name" value="Acrflvin-R"/>
</dbReference>
<dbReference type="Proteomes" id="UP000244225">
    <property type="component" value="Unassembled WGS sequence"/>
</dbReference>
<dbReference type="Gene3D" id="1.20.1640.10">
    <property type="entry name" value="Multidrug efflux transporter AcrB transmembrane domain"/>
    <property type="match status" value="2"/>
</dbReference>
<dbReference type="Gene3D" id="3.30.70.1430">
    <property type="entry name" value="Multidrug efflux transporter AcrB pore domain"/>
    <property type="match status" value="2"/>
</dbReference>
<evidence type="ECO:0000256" key="2">
    <source>
        <dbReference type="ARBA" id="ARBA00010942"/>
    </source>
</evidence>
<feature type="transmembrane region" description="Helical" evidence="8">
    <location>
        <begin position="340"/>
        <end position="356"/>
    </location>
</feature>
<feature type="transmembrane region" description="Helical" evidence="8">
    <location>
        <begin position="533"/>
        <end position="552"/>
    </location>
</feature>
<dbReference type="SUPFAM" id="SSF82693">
    <property type="entry name" value="Multidrug efflux transporter AcrB pore domain, PN1, PN2, PC1 and PC2 subdomains"/>
    <property type="match status" value="3"/>
</dbReference>
<feature type="transmembrane region" description="Helical" evidence="8">
    <location>
        <begin position="868"/>
        <end position="887"/>
    </location>
</feature>
<feature type="transmembrane region" description="Helical" evidence="8">
    <location>
        <begin position="434"/>
        <end position="458"/>
    </location>
</feature>
<evidence type="ECO:0000313" key="10">
    <source>
        <dbReference type="Proteomes" id="UP000244225"/>
    </source>
</evidence>
<reference evidence="9 10" key="1">
    <citation type="submission" date="2018-04" db="EMBL/GenBank/DDBJ databases">
        <title>Genomic Encyclopedia of Archaeal and Bacterial Type Strains, Phase II (KMG-II): from individual species to whole genera.</title>
        <authorList>
            <person name="Goeker M."/>
        </authorList>
    </citation>
    <scope>NUCLEOTIDE SEQUENCE [LARGE SCALE GENOMIC DNA]</scope>
    <source>
        <strain evidence="9 10">DSM 100162</strain>
    </source>
</reference>
<dbReference type="InterPro" id="IPR004763">
    <property type="entry name" value="CusA-like"/>
</dbReference>
<dbReference type="AlphaFoldDB" id="A0A2T5YPU6"/>
<evidence type="ECO:0000256" key="3">
    <source>
        <dbReference type="ARBA" id="ARBA00022448"/>
    </source>
</evidence>
<organism evidence="9 10">
    <name type="scientific">Pontibacter mucosus</name>
    <dbReference type="NCBI Taxonomy" id="1649266"/>
    <lineage>
        <taxon>Bacteria</taxon>
        <taxon>Pseudomonadati</taxon>
        <taxon>Bacteroidota</taxon>
        <taxon>Cytophagia</taxon>
        <taxon>Cytophagales</taxon>
        <taxon>Hymenobacteraceae</taxon>
        <taxon>Pontibacter</taxon>
    </lineage>
</organism>
<evidence type="ECO:0000256" key="4">
    <source>
        <dbReference type="ARBA" id="ARBA00022475"/>
    </source>
</evidence>
<keyword evidence="7 8" id="KW-0472">Membrane</keyword>
<comment type="caution">
    <text evidence="9">The sequence shown here is derived from an EMBL/GenBank/DDBJ whole genome shotgun (WGS) entry which is preliminary data.</text>
</comment>
<protein>
    <submittedName>
        <fullName evidence="9">Cobalt-zinc-cadmium resistance protein CzcA</fullName>
    </submittedName>
</protein>